<keyword evidence="3" id="KW-1185">Reference proteome</keyword>
<reference evidence="2" key="1">
    <citation type="submission" date="2020-11" db="EMBL/GenBank/DDBJ databases">
        <title>Sequencing the genomes of 1000 actinobacteria strains.</title>
        <authorList>
            <person name="Klenk H.-P."/>
        </authorList>
    </citation>
    <scope>NUCLEOTIDE SEQUENCE</scope>
    <source>
        <strain evidence="2">DSM 45356</strain>
    </source>
</reference>
<dbReference type="InterPro" id="IPR012022">
    <property type="entry name" value="UCP005295"/>
</dbReference>
<dbReference type="SUPFAM" id="SSF51556">
    <property type="entry name" value="Metallo-dependent hydrolases"/>
    <property type="match status" value="1"/>
</dbReference>
<dbReference type="PIRSF" id="PIRSF005295">
    <property type="entry name" value="UCP005295_TatD"/>
    <property type="match status" value="1"/>
</dbReference>
<dbReference type="AlphaFoldDB" id="A0A8J7KQV7"/>
<gene>
    <name evidence="2" type="ORF">IW245_004056</name>
</gene>
<evidence type="ECO:0000313" key="2">
    <source>
        <dbReference type="EMBL" id="MBG6137862.1"/>
    </source>
</evidence>
<dbReference type="GO" id="GO:0016788">
    <property type="term" value="F:hydrolase activity, acting on ester bonds"/>
    <property type="evidence" value="ECO:0007669"/>
    <property type="project" value="UniProtKB-UniRule"/>
</dbReference>
<protein>
    <submittedName>
        <fullName evidence="2">Putative metal-dependent TIM-barrel fold hydrolase</fullName>
    </submittedName>
</protein>
<dbReference type="Pfam" id="PF01026">
    <property type="entry name" value="TatD_DNase"/>
    <property type="match status" value="1"/>
</dbReference>
<dbReference type="PANTHER" id="PTHR42658">
    <property type="entry name" value="HYDROLASE TATD"/>
    <property type="match status" value="1"/>
</dbReference>
<dbReference type="Proteomes" id="UP000622552">
    <property type="component" value="Unassembled WGS sequence"/>
</dbReference>
<dbReference type="InterPro" id="IPR001130">
    <property type="entry name" value="TatD-like"/>
</dbReference>
<proteinExistence type="inferred from homology"/>
<dbReference type="EMBL" id="JADOUF010000001">
    <property type="protein sequence ID" value="MBG6137862.1"/>
    <property type="molecule type" value="Genomic_DNA"/>
</dbReference>
<name>A0A8J7KQV7_9ACTN</name>
<sequence>MRIFDPHLHASARTTDDYEDLHAAGVRAVLEPASWAGQPRTSAGSQVDYFEALLGWEPFRAAQYGIAHHCALGLNPREANEPGCAEVLDELPRFLGRDRVLAVGEVGYDAMTPAEDVAFARQVELAAAHRLPVLVHTPHRDKALGVRRSIDVVRESGIDPEWVVLDQLDEETAPLAADAGCWLGFTVYPEAKLSPARLVGLVAEYGPERVLVGSAADWGRTDPLLTRVAAGALLAAGHSPAEVEGVLWDNPVRCYGRSGRLRLEVAEVPDRHAGNSIRRG</sequence>
<keyword evidence="1 2" id="KW-0378">Hydrolase</keyword>
<dbReference type="GO" id="GO:0046872">
    <property type="term" value="F:metal ion binding"/>
    <property type="evidence" value="ECO:0007669"/>
    <property type="project" value="UniProtKB-KW"/>
</dbReference>
<evidence type="ECO:0000313" key="3">
    <source>
        <dbReference type="Proteomes" id="UP000622552"/>
    </source>
</evidence>
<comment type="similarity">
    <text evidence="1">Belongs to the metallo-dependent hydrolases superfamily.</text>
</comment>
<keyword evidence="1" id="KW-0479">Metal-binding</keyword>
<dbReference type="RefSeq" id="WP_197004679.1">
    <property type="nucleotide sequence ID" value="NZ_BONS01000017.1"/>
</dbReference>
<organism evidence="2 3">
    <name type="scientific">Longispora fulva</name>
    <dbReference type="NCBI Taxonomy" id="619741"/>
    <lineage>
        <taxon>Bacteria</taxon>
        <taxon>Bacillati</taxon>
        <taxon>Actinomycetota</taxon>
        <taxon>Actinomycetes</taxon>
        <taxon>Micromonosporales</taxon>
        <taxon>Micromonosporaceae</taxon>
        <taxon>Longispora</taxon>
    </lineage>
</organism>
<comment type="caution">
    <text evidence="2">The sequence shown here is derived from an EMBL/GenBank/DDBJ whole genome shotgun (WGS) entry which is preliminary data.</text>
</comment>
<accession>A0A8J7KQV7</accession>
<dbReference type="InterPro" id="IPR032466">
    <property type="entry name" value="Metal_Hydrolase"/>
</dbReference>
<evidence type="ECO:0000256" key="1">
    <source>
        <dbReference type="PIRNR" id="PIRNR005295"/>
    </source>
</evidence>
<dbReference type="Gene3D" id="3.20.20.140">
    <property type="entry name" value="Metal-dependent hydrolases"/>
    <property type="match status" value="1"/>
</dbReference>
<dbReference type="PANTHER" id="PTHR42658:SF1">
    <property type="entry name" value="HYDROLASE TATD"/>
    <property type="match status" value="1"/>
</dbReference>